<keyword evidence="1" id="KW-0812">Transmembrane</keyword>
<dbReference type="AlphaFoldDB" id="A0AAN5I0H9"/>
<keyword evidence="1" id="KW-0472">Membrane</keyword>
<evidence type="ECO:0000313" key="2">
    <source>
        <dbReference type="EMBL" id="GMR46861.1"/>
    </source>
</evidence>
<evidence type="ECO:0008006" key="4">
    <source>
        <dbReference type="Google" id="ProtNLM"/>
    </source>
</evidence>
<name>A0AAN5I0H9_9BILA</name>
<feature type="non-terminal residue" evidence="2">
    <location>
        <position position="223"/>
    </location>
</feature>
<feature type="transmembrane region" description="Helical" evidence="1">
    <location>
        <begin position="71"/>
        <end position="90"/>
    </location>
</feature>
<feature type="transmembrane region" description="Helical" evidence="1">
    <location>
        <begin position="133"/>
        <end position="158"/>
    </location>
</feature>
<proteinExistence type="predicted"/>
<accession>A0AAN5I0H9</accession>
<comment type="caution">
    <text evidence="2">The sequence shown here is derived from an EMBL/GenBank/DDBJ whole genome shotgun (WGS) entry which is preliminary data.</text>
</comment>
<protein>
    <recommendedName>
        <fullName evidence="4">G protein-coupled receptor</fullName>
    </recommendedName>
</protein>
<gene>
    <name evidence="2" type="ORF">PMAYCL1PPCAC_17056</name>
</gene>
<evidence type="ECO:0000313" key="3">
    <source>
        <dbReference type="Proteomes" id="UP001328107"/>
    </source>
</evidence>
<organism evidence="2 3">
    <name type="scientific">Pristionchus mayeri</name>
    <dbReference type="NCBI Taxonomy" id="1317129"/>
    <lineage>
        <taxon>Eukaryota</taxon>
        <taxon>Metazoa</taxon>
        <taxon>Ecdysozoa</taxon>
        <taxon>Nematoda</taxon>
        <taxon>Chromadorea</taxon>
        <taxon>Rhabditida</taxon>
        <taxon>Rhabditina</taxon>
        <taxon>Diplogasteromorpha</taxon>
        <taxon>Diplogasteroidea</taxon>
        <taxon>Neodiplogasteridae</taxon>
        <taxon>Pristionchus</taxon>
    </lineage>
</organism>
<evidence type="ECO:0000256" key="1">
    <source>
        <dbReference type="SAM" id="Phobius"/>
    </source>
</evidence>
<sequence>MYPLYPWPGFYCDGLICKLIPNIRPWLVMVLSSFALVSTVPCFQYLTFRVYDSVVSVSDSRFYVGLRARRILFVASAVILSANVIAFGLLSDEPDFISEIYNTPEIKTLLEMRGGRVVIFGHPGNPVGFCYEVYIIVVSVILILPPIAVMMIYARIVIKRRELSTSSRSYVVQDRIAKVFFIQIIYVLIFYCLPLLSLLGLMVIDTSNWPPWLLAIIRPTIIV</sequence>
<keyword evidence="1" id="KW-1133">Transmembrane helix</keyword>
<keyword evidence="3" id="KW-1185">Reference proteome</keyword>
<feature type="transmembrane region" description="Helical" evidence="1">
    <location>
        <begin position="179"/>
        <end position="204"/>
    </location>
</feature>
<dbReference type="Proteomes" id="UP001328107">
    <property type="component" value="Unassembled WGS sequence"/>
</dbReference>
<feature type="transmembrane region" description="Helical" evidence="1">
    <location>
        <begin position="26"/>
        <end position="51"/>
    </location>
</feature>
<dbReference type="EMBL" id="BTRK01000004">
    <property type="protein sequence ID" value="GMR46861.1"/>
    <property type="molecule type" value="Genomic_DNA"/>
</dbReference>
<dbReference type="PANTHER" id="PTHR45830">
    <property type="entry name" value="SERPENTINE RECEPTOR, CLASS I"/>
    <property type="match status" value="1"/>
</dbReference>
<dbReference type="PANTHER" id="PTHR45830:SF15">
    <property type="entry name" value="SERPENTINE RECEPTOR, CLASS I"/>
    <property type="match status" value="1"/>
</dbReference>
<reference evidence="3" key="1">
    <citation type="submission" date="2022-10" db="EMBL/GenBank/DDBJ databases">
        <title>Genome assembly of Pristionchus species.</title>
        <authorList>
            <person name="Yoshida K."/>
            <person name="Sommer R.J."/>
        </authorList>
    </citation>
    <scope>NUCLEOTIDE SEQUENCE [LARGE SCALE GENOMIC DNA]</scope>
    <source>
        <strain evidence="3">RS5460</strain>
    </source>
</reference>